<evidence type="ECO:0000313" key="5">
    <source>
        <dbReference type="EMBL" id="RUO69800.1"/>
    </source>
</evidence>
<dbReference type="InterPro" id="IPR008334">
    <property type="entry name" value="5'-Nucleotdase_C"/>
</dbReference>
<proteinExistence type="inferred from homology"/>
<keyword evidence="2" id="KW-0547">Nucleotide-binding</keyword>
<protein>
    <submittedName>
        <fullName evidence="5">Bifunctional metallophosphatase/5'-nucleotidase</fullName>
    </submittedName>
</protein>
<dbReference type="STRING" id="1122124.GCA_000423165_02140"/>
<keyword evidence="1" id="KW-0732">Signal</keyword>
<dbReference type="Proteomes" id="UP000287022">
    <property type="component" value="Unassembled WGS sequence"/>
</dbReference>
<feature type="domain" description="5'-Nucleotidase C-terminal" evidence="4">
    <location>
        <begin position="386"/>
        <end position="544"/>
    </location>
</feature>
<evidence type="ECO:0000259" key="4">
    <source>
        <dbReference type="Pfam" id="PF02872"/>
    </source>
</evidence>
<dbReference type="GO" id="GO:0016787">
    <property type="term" value="F:hydrolase activity"/>
    <property type="evidence" value="ECO:0007669"/>
    <property type="project" value="UniProtKB-KW"/>
</dbReference>
<comment type="similarity">
    <text evidence="2">Belongs to the 5'-nucleotidase family.</text>
</comment>
<dbReference type="GO" id="GO:0030288">
    <property type="term" value="C:outer membrane-bounded periplasmic space"/>
    <property type="evidence" value="ECO:0007669"/>
    <property type="project" value="TreeGrafter"/>
</dbReference>
<organism evidence="5 6">
    <name type="scientific">Pseudidiomarina sediminum</name>
    <dbReference type="NCBI Taxonomy" id="431675"/>
    <lineage>
        <taxon>Bacteria</taxon>
        <taxon>Pseudomonadati</taxon>
        <taxon>Pseudomonadota</taxon>
        <taxon>Gammaproteobacteria</taxon>
        <taxon>Alteromonadales</taxon>
        <taxon>Idiomarinaceae</taxon>
        <taxon>Pseudidiomarina</taxon>
    </lineage>
</organism>
<dbReference type="PANTHER" id="PTHR11575:SF24">
    <property type="entry name" value="5'-NUCLEOTIDASE"/>
    <property type="match status" value="1"/>
</dbReference>
<dbReference type="Gene3D" id="3.90.780.10">
    <property type="entry name" value="5'-Nucleotidase, C-terminal domain"/>
    <property type="match status" value="1"/>
</dbReference>
<evidence type="ECO:0000256" key="1">
    <source>
        <dbReference type="ARBA" id="ARBA00022729"/>
    </source>
</evidence>
<dbReference type="PRINTS" id="PR01607">
    <property type="entry name" value="APYRASEFAMLY"/>
</dbReference>
<comment type="caution">
    <text evidence="5">The sequence shown here is derived from an EMBL/GenBank/DDBJ whole genome shotgun (WGS) entry which is preliminary data.</text>
</comment>
<sequence length="604" mass="65979">MPEASPLTAKIEKVAPHQDSAFQRLYRINVSTTAQTVADLPWPSNWPEQSPQESLQLRLFHLNDIHSKVMLPDPIKGDTRVMAQVAARVKQARLNAADQAVLFLSAGDDHTGEVYDELLGYSAESFVKSLTYHAFSGAGLDAATLGNHEFDRGNRVLQQALQRDAAFPVLSANIAASSVLTQDDYAAAIIGTINGWRVAIFGLTSTADTKTHLPDDPDFRLVPAQTTLENFLPALAEKVDLVIALSHLGYQQQGVFGDQQLAEWLAQHIDVPAIVVGGHSHTRLHEQGYSKDHQYAGVPVVQAGSWGSHLGEVQLQVNADTLNVERAELHPIVAHDTKTTAPVLVDEAYQAQVIAPVLAQVDALLNEQLAPAQENAALTKPEVLAQRYVGELALANFMTDAIYQQSKQSLATDVDVVAVNASSIVGGLPLHTPITFAQWHSVMPYADSLQRIELTPAQLRELVQSNAQRIVRPEERDSLDLTDFINRGFLHFSGSLRYRIALGSTPTQTRVTDITLHGKPLSAFEGQTLTLLVGDYIASGNQGWRGQNLELWQTNAIKGFDLKALPRTHLGPQFRDVVVDAMRASATDPLLQAKRDGRLHVSTD</sequence>
<evidence type="ECO:0000259" key="3">
    <source>
        <dbReference type="Pfam" id="PF00149"/>
    </source>
</evidence>
<dbReference type="AlphaFoldDB" id="A0A432Z0T7"/>
<dbReference type="GO" id="GO:0000166">
    <property type="term" value="F:nucleotide binding"/>
    <property type="evidence" value="ECO:0007669"/>
    <property type="project" value="UniProtKB-KW"/>
</dbReference>
<dbReference type="InterPro" id="IPR004843">
    <property type="entry name" value="Calcineurin-like_PHP"/>
</dbReference>
<dbReference type="Pfam" id="PF00149">
    <property type="entry name" value="Metallophos"/>
    <property type="match status" value="1"/>
</dbReference>
<name>A0A432Z0T7_9GAMM</name>
<dbReference type="InterPro" id="IPR006179">
    <property type="entry name" value="5_nucleotidase/apyrase"/>
</dbReference>
<dbReference type="SUPFAM" id="SSF56300">
    <property type="entry name" value="Metallo-dependent phosphatases"/>
    <property type="match status" value="1"/>
</dbReference>
<gene>
    <name evidence="5" type="ORF">CWI80_11320</name>
</gene>
<dbReference type="GO" id="GO:0009166">
    <property type="term" value="P:nucleotide catabolic process"/>
    <property type="evidence" value="ECO:0007669"/>
    <property type="project" value="InterPro"/>
</dbReference>
<feature type="domain" description="Calcineurin-like phosphoesterase" evidence="3">
    <location>
        <begin position="58"/>
        <end position="282"/>
    </location>
</feature>
<keyword evidence="2" id="KW-0378">Hydrolase</keyword>
<dbReference type="InterPro" id="IPR029052">
    <property type="entry name" value="Metallo-depent_PP-like"/>
</dbReference>
<dbReference type="Gene3D" id="3.60.21.10">
    <property type="match status" value="1"/>
</dbReference>
<evidence type="ECO:0000256" key="2">
    <source>
        <dbReference type="RuleBase" id="RU362119"/>
    </source>
</evidence>
<dbReference type="SUPFAM" id="SSF55816">
    <property type="entry name" value="5'-nucleotidase (syn. UDP-sugar hydrolase), C-terminal domain"/>
    <property type="match status" value="1"/>
</dbReference>
<reference evidence="6" key="1">
    <citation type="journal article" date="2018" name="Front. Microbiol.">
        <title>Genome-Based Analysis Reveals the Taxonomy and Diversity of the Family Idiomarinaceae.</title>
        <authorList>
            <person name="Liu Y."/>
            <person name="Lai Q."/>
            <person name="Shao Z."/>
        </authorList>
    </citation>
    <scope>NUCLEOTIDE SEQUENCE [LARGE SCALE GENOMIC DNA]</scope>
    <source>
        <strain evidence="6">c121</strain>
    </source>
</reference>
<dbReference type="EMBL" id="PIQE01000004">
    <property type="protein sequence ID" value="RUO69800.1"/>
    <property type="molecule type" value="Genomic_DNA"/>
</dbReference>
<evidence type="ECO:0000313" key="6">
    <source>
        <dbReference type="Proteomes" id="UP000287022"/>
    </source>
</evidence>
<dbReference type="InterPro" id="IPR036907">
    <property type="entry name" value="5'-Nucleotdase_C_sf"/>
</dbReference>
<accession>A0A432Z0T7</accession>
<dbReference type="Pfam" id="PF02872">
    <property type="entry name" value="5_nucleotid_C"/>
    <property type="match status" value="1"/>
</dbReference>
<dbReference type="PANTHER" id="PTHR11575">
    <property type="entry name" value="5'-NUCLEOTIDASE-RELATED"/>
    <property type="match status" value="1"/>
</dbReference>
<dbReference type="RefSeq" id="WP_026860845.1">
    <property type="nucleotide sequence ID" value="NZ_PIQE01000004.1"/>
</dbReference>
<keyword evidence="6" id="KW-1185">Reference proteome</keyword>